<dbReference type="PANTHER" id="PTHR11042">
    <property type="entry name" value="EUKARYOTIC TRANSLATION INITIATION FACTOR 2-ALPHA KINASE EIF2-ALPHA KINASE -RELATED"/>
    <property type="match status" value="1"/>
</dbReference>
<dbReference type="OrthoDB" id="1405469at2759"/>
<gene>
    <name evidence="13" type="ORF">PHAECO_LOCUS1663</name>
</gene>
<dbReference type="InterPro" id="IPR000719">
    <property type="entry name" value="Prot_kinase_dom"/>
</dbReference>
<dbReference type="Pfam" id="PF22949">
    <property type="entry name" value="HRI2_3H"/>
    <property type="match status" value="1"/>
</dbReference>
<dbReference type="InterPro" id="IPR008271">
    <property type="entry name" value="Ser/Thr_kinase_AS"/>
</dbReference>
<keyword evidence="14" id="KW-1185">Reference proteome</keyword>
<dbReference type="EC" id="2.7.11.1" evidence="1"/>
<evidence type="ECO:0000256" key="11">
    <source>
        <dbReference type="SAM" id="MobiDB-lite"/>
    </source>
</evidence>
<feature type="region of interest" description="Disordered" evidence="11">
    <location>
        <begin position="1"/>
        <end position="30"/>
    </location>
</feature>
<dbReference type="SUPFAM" id="SSF56112">
    <property type="entry name" value="Protein kinase-like (PK-like)"/>
    <property type="match status" value="1"/>
</dbReference>
<protein>
    <recommendedName>
        <fullName evidence="1">non-specific serine/threonine protein kinase</fullName>
        <ecNumber evidence="1">2.7.11.1</ecNumber>
    </recommendedName>
    <alternativeName>
        <fullName evidence="9">Heme-regulated eukaryotic initiation factor eIF-2-alpha kinase</fullName>
    </alternativeName>
</protein>
<dbReference type="GO" id="GO:0005524">
    <property type="term" value="F:ATP binding"/>
    <property type="evidence" value="ECO:0007669"/>
    <property type="project" value="UniProtKB-KW"/>
</dbReference>
<accession>A0A9P0GPX5</accession>
<reference evidence="13" key="1">
    <citation type="submission" date="2022-01" db="EMBL/GenBank/DDBJ databases">
        <authorList>
            <person name="King R."/>
        </authorList>
    </citation>
    <scope>NUCLEOTIDE SEQUENCE</scope>
</reference>
<dbReference type="Proteomes" id="UP001153737">
    <property type="component" value="Chromosome 10"/>
</dbReference>
<dbReference type="SMART" id="SM00220">
    <property type="entry name" value="S_TKc"/>
    <property type="match status" value="1"/>
</dbReference>
<feature type="domain" description="Protein kinase" evidence="12">
    <location>
        <begin position="144"/>
        <end position="526"/>
    </location>
</feature>
<comment type="similarity">
    <text evidence="8">Belongs to the protein kinase superfamily. Ser/Thr protein kinase family. GCN2 subfamily.</text>
</comment>
<evidence type="ECO:0000256" key="7">
    <source>
        <dbReference type="ARBA" id="ARBA00022840"/>
    </source>
</evidence>
<evidence type="ECO:0000259" key="12">
    <source>
        <dbReference type="PROSITE" id="PS50011"/>
    </source>
</evidence>
<evidence type="ECO:0000256" key="4">
    <source>
        <dbReference type="ARBA" id="ARBA00022679"/>
    </source>
</evidence>
<dbReference type="GO" id="GO:0005634">
    <property type="term" value="C:nucleus"/>
    <property type="evidence" value="ECO:0007669"/>
    <property type="project" value="TreeGrafter"/>
</dbReference>
<reference evidence="13" key="2">
    <citation type="submission" date="2022-10" db="EMBL/GenBank/DDBJ databases">
        <authorList>
            <consortium name="ENA_rothamsted_submissions"/>
            <consortium name="culmorum"/>
            <person name="King R."/>
        </authorList>
    </citation>
    <scope>NUCLEOTIDE SEQUENCE</scope>
</reference>
<dbReference type="InterPro" id="IPR054521">
    <property type="entry name" value="HRI2_3H"/>
</dbReference>
<evidence type="ECO:0000256" key="3">
    <source>
        <dbReference type="ARBA" id="ARBA00022553"/>
    </source>
</evidence>
<name>A0A9P0GPX5_PHACE</name>
<organism evidence="13 14">
    <name type="scientific">Phaedon cochleariae</name>
    <name type="common">Mustard beetle</name>
    <dbReference type="NCBI Taxonomy" id="80249"/>
    <lineage>
        <taxon>Eukaryota</taxon>
        <taxon>Metazoa</taxon>
        <taxon>Ecdysozoa</taxon>
        <taxon>Arthropoda</taxon>
        <taxon>Hexapoda</taxon>
        <taxon>Insecta</taxon>
        <taxon>Pterygota</taxon>
        <taxon>Neoptera</taxon>
        <taxon>Endopterygota</taxon>
        <taxon>Coleoptera</taxon>
        <taxon>Polyphaga</taxon>
        <taxon>Cucujiformia</taxon>
        <taxon>Chrysomeloidea</taxon>
        <taxon>Chrysomelidae</taxon>
        <taxon>Chrysomelinae</taxon>
        <taxon>Chrysomelini</taxon>
        <taxon>Phaedon</taxon>
    </lineage>
</organism>
<feature type="compositionally biased region" description="Low complexity" evidence="11">
    <location>
        <begin position="1"/>
        <end position="10"/>
    </location>
</feature>
<evidence type="ECO:0000313" key="14">
    <source>
        <dbReference type="Proteomes" id="UP001153737"/>
    </source>
</evidence>
<keyword evidence="2" id="KW-0723">Serine/threonine-protein kinase</keyword>
<dbReference type="Gene3D" id="1.10.510.10">
    <property type="entry name" value="Transferase(Phosphotransferase) domain 1"/>
    <property type="match status" value="1"/>
</dbReference>
<feature type="region of interest" description="Disordered" evidence="11">
    <location>
        <begin position="275"/>
        <end position="295"/>
    </location>
</feature>
<evidence type="ECO:0000256" key="10">
    <source>
        <dbReference type="SAM" id="Coils"/>
    </source>
</evidence>
<keyword evidence="5" id="KW-0547">Nucleotide-binding</keyword>
<evidence type="ECO:0000256" key="5">
    <source>
        <dbReference type="ARBA" id="ARBA00022741"/>
    </source>
</evidence>
<evidence type="ECO:0000256" key="8">
    <source>
        <dbReference type="ARBA" id="ARBA00037982"/>
    </source>
</evidence>
<keyword evidence="4" id="KW-0808">Transferase</keyword>
<dbReference type="Gene3D" id="3.30.200.20">
    <property type="entry name" value="Phosphorylase Kinase, domain 1"/>
    <property type="match status" value="1"/>
</dbReference>
<proteinExistence type="inferred from homology"/>
<dbReference type="PANTHER" id="PTHR11042:SF187">
    <property type="entry name" value="EUKARYOTIC TRANSLATION INITIATION FACTOR 2-ALPHA KINASE 2"/>
    <property type="match status" value="1"/>
</dbReference>
<dbReference type="AlphaFoldDB" id="A0A9P0GPX5"/>
<evidence type="ECO:0000256" key="6">
    <source>
        <dbReference type="ARBA" id="ARBA00022777"/>
    </source>
</evidence>
<evidence type="ECO:0000313" key="13">
    <source>
        <dbReference type="EMBL" id="CAH1117703.1"/>
    </source>
</evidence>
<dbReference type="InterPro" id="IPR011009">
    <property type="entry name" value="Kinase-like_dom_sf"/>
</dbReference>
<dbReference type="Pfam" id="PF00069">
    <property type="entry name" value="Pkinase"/>
    <property type="match status" value="2"/>
</dbReference>
<evidence type="ECO:0000256" key="9">
    <source>
        <dbReference type="ARBA" id="ARBA00042914"/>
    </source>
</evidence>
<dbReference type="EMBL" id="OU896716">
    <property type="protein sequence ID" value="CAH1117703.1"/>
    <property type="molecule type" value="Genomic_DNA"/>
</dbReference>
<keyword evidence="6" id="KW-0418">Kinase</keyword>
<dbReference type="PROSITE" id="PS50011">
    <property type="entry name" value="PROTEIN_KINASE_DOM"/>
    <property type="match status" value="1"/>
</dbReference>
<evidence type="ECO:0000256" key="1">
    <source>
        <dbReference type="ARBA" id="ARBA00012513"/>
    </source>
</evidence>
<sequence length="555" mass="63223">MSKLVSSETEVTSDEDEAASKIAGDDEIPSIEENSQSQPLYVVSKPSVSTPVSILIESLIQNICTIYESDQKKQSVMYKVICDKLHSMNLLGESYNMMEFEGIRSQYQRAFLHLLASVKSGDKSIPVSPIWPKFAIHSHYHREFDEVDYIAGGGFGQVYRVKHKLDGTEYAVKKIPIRSDGIQSVRSYLSEVKTFASLNHPNIVQYKGAWLEIGAPSNNEPMIDESSEMHETTHSQHQMHNTEYIYHKKTHSFTEERNGDTTDFQIDFEHSVSGASSVKSKTKSHSQNRIKRKSLSEGEEDKALCNLDIKEIERIRATNRAKIKWATLYIQMALCHSTLKQWLEKRNAVNNPEKAIVHVNDQVIRTGTIIQILTQLLKGLEYIHSKGIVHHDIKPSNIFIQIENNSILIQLGDFGLACPLQSVKHSLAFGTKLYSAPEQLAGKCNPKSDMYSLGIVLFELVENFRTDMERVHYLTDLRKGQIPRDILLKYPDISQMIERLMIKNPDERPDTTTMLNNLKSTESEEIEQLRLQLVEKDEEIVHLKELLKSHGIKSV</sequence>
<keyword evidence="10" id="KW-0175">Coiled coil</keyword>
<evidence type="ECO:0000256" key="2">
    <source>
        <dbReference type="ARBA" id="ARBA00022527"/>
    </source>
</evidence>
<dbReference type="InterPro" id="IPR050339">
    <property type="entry name" value="CC_SR_Kinase"/>
</dbReference>
<dbReference type="GO" id="GO:0005737">
    <property type="term" value="C:cytoplasm"/>
    <property type="evidence" value="ECO:0007669"/>
    <property type="project" value="TreeGrafter"/>
</dbReference>
<keyword evidence="7" id="KW-0067">ATP-binding</keyword>
<feature type="compositionally biased region" description="Basic residues" evidence="11">
    <location>
        <begin position="280"/>
        <end position="293"/>
    </location>
</feature>
<dbReference type="PROSITE" id="PS00108">
    <property type="entry name" value="PROTEIN_KINASE_ST"/>
    <property type="match status" value="1"/>
</dbReference>
<dbReference type="GO" id="GO:0004694">
    <property type="term" value="F:eukaryotic translation initiation factor 2alpha kinase activity"/>
    <property type="evidence" value="ECO:0007669"/>
    <property type="project" value="TreeGrafter"/>
</dbReference>
<keyword evidence="3" id="KW-0597">Phosphoprotein</keyword>
<feature type="coiled-coil region" evidence="10">
    <location>
        <begin position="519"/>
        <end position="546"/>
    </location>
</feature>